<keyword evidence="2" id="KW-1185">Reference proteome</keyword>
<proteinExistence type="predicted"/>
<name>A0A822Y1B4_NELNU</name>
<comment type="caution">
    <text evidence="1">The sequence shown here is derived from an EMBL/GenBank/DDBJ whole genome shotgun (WGS) entry which is preliminary data.</text>
</comment>
<sequence>MLTKEPAEDKRVENRTMRETVDIVWVGRSRTHSVCHIY</sequence>
<organism evidence="1 2">
    <name type="scientific">Nelumbo nucifera</name>
    <name type="common">Sacred lotus</name>
    <dbReference type="NCBI Taxonomy" id="4432"/>
    <lineage>
        <taxon>Eukaryota</taxon>
        <taxon>Viridiplantae</taxon>
        <taxon>Streptophyta</taxon>
        <taxon>Embryophyta</taxon>
        <taxon>Tracheophyta</taxon>
        <taxon>Spermatophyta</taxon>
        <taxon>Magnoliopsida</taxon>
        <taxon>Proteales</taxon>
        <taxon>Nelumbonaceae</taxon>
        <taxon>Nelumbo</taxon>
    </lineage>
</organism>
<protein>
    <submittedName>
        <fullName evidence="1">Uncharacterized protein</fullName>
    </submittedName>
</protein>
<dbReference type="EMBL" id="DUZY01000002">
    <property type="protein sequence ID" value="DAD26052.1"/>
    <property type="molecule type" value="Genomic_DNA"/>
</dbReference>
<evidence type="ECO:0000313" key="2">
    <source>
        <dbReference type="Proteomes" id="UP000607653"/>
    </source>
</evidence>
<reference evidence="1 2" key="1">
    <citation type="journal article" date="2020" name="Mol. Biol. Evol.">
        <title>Distinct Expression and Methylation Patterns for Genes with Different Fates following a Single Whole-Genome Duplication in Flowering Plants.</title>
        <authorList>
            <person name="Shi T."/>
            <person name="Rahmani R.S."/>
            <person name="Gugger P.F."/>
            <person name="Wang M."/>
            <person name="Li H."/>
            <person name="Zhang Y."/>
            <person name="Li Z."/>
            <person name="Wang Q."/>
            <person name="Van de Peer Y."/>
            <person name="Marchal K."/>
            <person name="Chen J."/>
        </authorList>
    </citation>
    <scope>NUCLEOTIDE SEQUENCE [LARGE SCALE GENOMIC DNA]</scope>
    <source>
        <tissue evidence="1">Leaf</tissue>
    </source>
</reference>
<evidence type="ECO:0000313" key="1">
    <source>
        <dbReference type="EMBL" id="DAD26052.1"/>
    </source>
</evidence>
<accession>A0A822Y1B4</accession>
<dbReference type="Proteomes" id="UP000607653">
    <property type="component" value="Unassembled WGS sequence"/>
</dbReference>
<gene>
    <name evidence="1" type="ORF">HUJ06_027520</name>
</gene>
<dbReference type="AlphaFoldDB" id="A0A822Y1B4"/>